<dbReference type="RefSeq" id="XP_024750016.1">
    <property type="nucleotide sequence ID" value="XM_024897875.1"/>
</dbReference>
<dbReference type="GeneID" id="36605993"/>
<evidence type="ECO:0000313" key="2">
    <source>
        <dbReference type="Proteomes" id="UP000241546"/>
    </source>
</evidence>
<keyword evidence="2" id="KW-1185">Reference proteome</keyword>
<dbReference type="EMBL" id="KZ680212">
    <property type="protein sequence ID" value="PTB66696.1"/>
    <property type="molecule type" value="Genomic_DNA"/>
</dbReference>
<dbReference type="Proteomes" id="UP000241546">
    <property type="component" value="Unassembled WGS sequence"/>
</dbReference>
<protein>
    <recommendedName>
        <fullName evidence="3">SnoaL-like domain-containing protein</fullName>
    </recommendedName>
</protein>
<evidence type="ECO:0000313" key="1">
    <source>
        <dbReference type="EMBL" id="PTB66696.1"/>
    </source>
</evidence>
<reference evidence="2" key="1">
    <citation type="submission" date="2016-07" db="EMBL/GenBank/DDBJ databases">
        <title>Multiple horizontal gene transfer events from other fungi enriched the ability of initially mycotrophic Trichoderma (Ascomycota) to feed on dead plant biomass.</title>
        <authorList>
            <consortium name="DOE Joint Genome Institute"/>
            <person name="Atanasova L."/>
            <person name="Chenthamara K."/>
            <person name="Zhang J."/>
            <person name="Grujic M."/>
            <person name="Henrissat B."/>
            <person name="Kuo A."/>
            <person name="Aerts A."/>
            <person name="Salamov A."/>
            <person name="Lipzen A."/>
            <person name="Labutti K."/>
            <person name="Barry K."/>
            <person name="Miao Y."/>
            <person name="Rahimi M.J."/>
            <person name="Shen Q."/>
            <person name="Grigoriev I.V."/>
            <person name="Kubicek C.P."/>
            <person name="Druzhinina I.S."/>
        </authorList>
    </citation>
    <scope>NUCLEOTIDE SEQUENCE [LARGE SCALE GENOMIC DNA]</scope>
    <source>
        <strain evidence="2">TUCIM 6016</strain>
    </source>
</reference>
<proteinExistence type="predicted"/>
<evidence type="ECO:0008006" key="3">
    <source>
        <dbReference type="Google" id="ProtNLM"/>
    </source>
</evidence>
<dbReference type="AlphaFoldDB" id="A0A2T4BBJ0"/>
<dbReference type="OrthoDB" id="4886853at2759"/>
<name>A0A2T4BBJ0_9HYPO</name>
<gene>
    <name evidence="1" type="ORF">BBK36DRAFT_19338</name>
</gene>
<organism evidence="1 2">
    <name type="scientific">Trichoderma citrinoviride</name>
    <dbReference type="NCBI Taxonomy" id="58853"/>
    <lineage>
        <taxon>Eukaryota</taxon>
        <taxon>Fungi</taxon>
        <taxon>Dikarya</taxon>
        <taxon>Ascomycota</taxon>
        <taxon>Pezizomycotina</taxon>
        <taxon>Sordariomycetes</taxon>
        <taxon>Hypocreomycetidae</taxon>
        <taxon>Hypocreales</taxon>
        <taxon>Hypocreaceae</taxon>
        <taxon>Trichoderma</taxon>
    </lineage>
</organism>
<accession>A0A2T4BBJ0</accession>
<sequence>MAQKTTEFGDFVDQVLVNVFFQPDDALSLKTVKESFSPDFTANINGASIPGDTYKQAIADSRAKSTFRVVKTEEILASHGADRAKGGSVAHYTEFLVIDKETGEEKKEATVTIVTCVERDGKVVLESLTEVYRK</sequence>